<feature type="transmembrane region" description="Helical" evidence="1">
    <location>
        <begin position="6"/>
        <end position="24"/>
    </location>
</feature>
<dbReference type="GO" id="GO:0005886">
    <property type="term" value="C:plasma membrane"/>
    <property type="evidence" value="ECO:0007669"/>
    <property type="project" value="TreeGrafter"/>
</dbReference>
<dbReference type="KEGG" id="ccha:ELD05_11300"/>
<feature type="transmembrane region" description="Helical" evidence="1">
    <location>
        <begin position="307"/>
        <end position="328"/>
    </location>
</feature>
<evidence type="ECO:0000313" key="2">
    <source>
        <dbReference type="EMBL" id="AZT91168.1"/>
    </source>
</evidence>
<keyword evidence="3" id="KW-1185">Reference proteome</keyword>
<keyword evidence="1" id="KW-0472">Membrane</keyword>
<dbReference type="Proteomes" id="UP000282930">
    <property type="component" value="Chromosome"/>
</dbReference>
<dbReference type="GO" id="GO:0034228">
    <property type="term" value="F:ethanolamine transmembrane transporter activity"/>
    <property type="evidence" value="ECO:0007669"/>
    <property type="project" value="InterPro"/>
</dbReference>
<dbReference type="InterPro" id="IPR007441">
    <property type="entry name" value="EutH"/>
</dbReference>
<protein>
    <submittedName>
        <fullName evidence="2">Ethanolamine utilization protein EutH</fullName>
    </submittedName>
</protein>
<dbReference type="NCBIfam" id="NF011667">
    <property type="entry name" value="PRK15086.1-3"/>
    <property type="match status" value="1"/>
</dbReference>
<dbReference type="PIRSF" id="PIRSF019466">
    <property type="entry name" value="EutH"/>
    <property type="match status" value="1"/>
</dbReference>
<keyword evidence="1" id="KW-0812">Transmembrane</keyword>
<organism evidence="2 3">
    <name type="scientific">Caldicellulosiruptor changbaiensis</name>
    <dbReference type="NCBI Taxonomy" id="1222016"/>
    <lineage>
        <taxon>Bacteria</taxon>
        <taxon>Bacillati</taxon>
        <taxon>Bacillota</taxon>
        <taxon>Bacillota incertae sedis</taxon>
        <taxon>Caldicellulosiruptorales</taxon>
        <taxon>Caldicellulosiruptoraceae</taxon>
        <taxon>Caldicellulosiruptor</taxon>
    </lineage>
</organism>
<feature type="transmembrane region" description="Helical" evidence="1">
    <location>
        <begin position="334"/>
        <end position="354"/>
    </location>
</feature>
<gene>
    <name evidence="2" type="primary">eutH</name>
    <name evidence="2" type="ORF">ELD05_11300</name>
</gene>
<dbReference type="RefSeq" id="WP_127352504.1">
    <property type="nucleotide sequence ID" value="NZ_CP034791.1"/>
</dbReference>
<proteinExistence type="predicted"/>
<dbReference type="PANTHER" id="PTHR40089:SF1">
    <property type="entry name" value="ETHANOLAMINE PERMEASE EUTH-RELATED"/>
    <property type="match status" value="1"/>
</dbReference>
<evidence type="ECO:0000256" key="1">
    <source>
        <dbReference type="SAM" id="Phobius"/>
    </source>
</evidence>
<keyword evidence="1" id="KW-1133">Transmembrane helix</keyword>
<feature type="transmembrane region" description="Helical" evidence="1">
    <location>
        <begin position="168"/>
        <end position="186"/>
    </location>
</feature>
<dbReference type="EMBL" id="CP034791">
    <property type="protein sequence ID" value="AZT91168.1"/>
    <property type="molecule type" value="Genomic_DNA"/>
</dbReference>
<dbReference type="PANTHER" id="PTHR40089">
    <property type="entry name" value="ETHANOLAMINE UTILIZATION PROTEIN EUTH"/>
    <property type="match status" value="1"/>
</dbReference>
<feature type="transmembrane region" description="Helical" evidence="1">
    <location>
        <begin position="206"/>
        <end position="226"/>
    </location>
</feature>
<sequence length="367" mass="40751">MLINKILFYLFSTSFALGLLDKIIGDKFKLASKAEEGFVIMARAIFSMTGILYLYPFLSFILISPSRFLARLFQSDGAVLISCILPIDMGGYHISNEVSKDETSKLIGGVLLSSTLGASIGFTYPVAFGILKKEYRDEFIRGSLIGIICIPAGILLTSIFYRLDVLKVFRLIFFVIAIVIILAFGIAKEWFILIDLMKILGKAMNILNLVGLIFLGFHILTGRAILPYKTALDESIKLPLKMAILIAGSYVFFSIVYNVLIKYSGFVRKYLTLNQQGIEGMMILLINCVPTLYLYEKMDSKSRIINAALSITTASVVGPQLGFLGAVAPSYISIFLFNKLISGLLAIGGTVLYLRYKSKQLYKYENP</sequence>
<reference evidence="2 3" key="1">
    <citation type="submission" date="2018-12" db="EMBL/GenBank/DDBJ databases">
        <title>Genome sequence from the cellulolytic species, Caldicellulosiruptor changbaiensis.</title>
        <authorList>
            <person name="Blumer-Schuette S.E."/>
            <person name="Mendoza C."/>
        </authorList>
    </citation>
    <scope>NUCLEOTIDE SEQUENCE [LARGE SCALE GENOMIC DNA]</scope>
    <source>
        <strain evidence="2 3">CBS-Z</strain>
    </source>
</reference>
<accession>A0A3T0D858</accession>
<feature type="transmembrane region" description="Helical" evidence="1">
    <location>
        <begin position="238"/>
        <end position="257"/>
    </location>
</feature>
<name>A0A3T0D858_9FIRM</name>
<dbReference type="AlphaFoldDB" id="A0A3T0D858"/>
<feature type="transmembrane region" description="Helical" evidence="1">
    <location>
        <begin position="139"/>
        <end position="161"/>
    </location>
</feature>
<dbReference type="Pfam" id="PF04346">
    <property type="entry name" value="EutH"/>
    <property type="match status" value="1"/>
</dbReference>
<feature type="transmembrane region" description="Helical" evidence="1">
    <location>
        <begin position="77"/>
        <end position="94"/>
    </location>
</feature>
<feature type="transmembrane region" description="Helical" evidence="1">
    <location>
        <begin position="106"/>
        <end position="127"/>
    </location>
</feature>
<evidence type="ECO:0000313" key="3">
    <source>
        <dbReference type="Proteomes" id="UP000282930"/>
    </source>
</evidence>
<feature type="transmembrane region" description="Helical" evidence="1">
    <location>
        <begin position="45"/>
        <end position="65"/>
    </location>
</feature>